<dbReference type="AlphaFoldDB" id="A0A444VS04"/>
<evidence type="ECO:0000313" key="3">
    <source>
        <dbReference type="Proteomes" id="UP000290433"/>
    </source>
</evidence>
<feature type="chain" id="PRO_5019399213" evidence="1">
    <location>
        <begin position="19"/>
        <end position="339"/>
    </location>
</feature>
<protein>
    <submittedName>
        <fullName evidence="2">Salt-induced outer membrane protein</fullName>
    </submittedName>
</protein>
<reference evidence="2 3" key="1">
    <citation type="submission" date="2014-12" db="EMBL/GenBank/DDBJ databases">
        <title>Genome sequence of Flavobacterium anhuiense RCM74.</title>
        <authorList>
            <person name="Kim J.F."/>
            <person name="Song J.Y."/>
            <person name="Kwak M.-J."/>
            <person name="Lee S.-W."/>
        </authorList>
    </citation>
    <scope>NUCLEOTIDE SEQUENCE [LARGE SCALE GENOMIC DNA]</scope>
    <source>
        <strain evidence="2 3">RCM74</strain>
    </source>
</reference>
<organism evidence="2 3">
    <name type="scientific">Flavobacterium anhuiense</name>
    <dbReference type="NCBI Taxonomy" id="459526"/>
    <lineage>
        <taxon>Bacteria</taxon>
        <taxon>Pseudomonadati</taxon>
        <taxon>Bacteroidota</taxon>
        <taxon>Flavobacteriia</taxon>
        <taxon>Flavobacteriales</taxon>
        <taxon>Flavobacteriaceae</taxon>
        <taxon>Flavobacterium</taxon>
    </lineage>
</organism>
<dbReference type="RefSeq" id="WP_129749173.1">
    <property type="nucleotide sequence ID" value="NZ_JUIV01000035.1"/>
</dbReference>
<proteinExistence type="predicted"/>
<evidence type="ECO:0000313" key="2">
    <source>
        <dbReference type="EMBL" id="RYJ36397.1"/>
    </source>
</evidence>
<accession>A0A444VS04</accession>
<name>A0A444VS04_9FLAO</name>
<sequence>MKKTLLLFFLLFFLKISAQISDTLVLKNNDVIVGEIKTMNKGILQIETDYSKEDFKLEWKYVRNISSERVYIINLSNGTLLNGKITKIKIPNKCEITNIDTQNKSIIDLSDIVRIKPVDDSFWARLDASFDAGIKLTKAQSLQQLTVNVNLGYTAKKWYGAATYKQLQSIQDESDPIRRIDTDLSYIHLLPRDYFIPLSVVTLKNTEQDIDLRVVSKAGYGKYLIHSNKKYWGIASGLSFNNERFTGTSEANKSLELFLGSDLNLYDIGDFSIQSKVNVFPSLTESKRVRTDFSIDTKYNLPLDFFIKLSFVYNYDNKPKEGASKDDYVFQTTFGWKLN</sequence>
<dbReference type="EMBL" id="JUIV01000035">
    <property type="protein sequence ID" value="RYJ36397.1"/>
    <property type="molecule type" value="Genomic_DNA"/>
</dbReference>
<dbReference type="InterPro" id="IPR007433">
    <property type="entry name" value="DUF481"/>
</dbReference>
<evidence type="ECO:0000256" key="1">
    <source>
        <dbReference type="SAM" id="SignalP"/>
    </source>
</evidence>
<feature type="signal peptide" evidence="1">
    <location>
        <begin position="1"/>
        <end position="18"/>
    </location>
</feature>
<gene>
    <name evidence="2" type="ORF">NU08_4566</name>
</gene>
<dbReference type="Pfam" id="PF04338">
    <property type="entry name" value="DUF481"/>
    <property type="match status" value="1"/>
</dbReference>
<dbReference type="Proteomes" id="UP000290433">
    <property type="component" value="Unassembled WGS sequence"/>
</dbReference>
<keyword evidence="1" id="KW-0732">Signal</keyword>
<comment type="caution">
    <text evidence="2">The sequence shown here is derived from an EMBL/GenBank/DDBJ whole genome shotgun (WGS) entry which is preliminary data.</text>
</comment>
<dbReference type="OrthoDB" id="1117610at2"/>